<feature type="compositionally biased region" description="Basic and acidic residues" evidence="2">
    <location>
        <begin position="47"/>
        <end position="57"/>
    </location>
</feature>
<dbReference type="Pfam" id="PF05532">
    <property type="entry name" value="CsbD"/>
    <property type="match status" value="1"/>
</dbReference>
<dbReference type="Gene3D" id="1.10.1470.10">
    <property type="entry name" value="YjbJ"/>
    <property type="match status" value="1"/>
</dbReference>
<evidence type="ECO:0000313" key="5">
    <source>
        <dbReference type="Proteomes" id="UP001500457"/>
    </source>
</evidence>
<evidence type="ECO:0000256" key="1">
    <source>
        <dbReference type="ARBA" id="ARBA00009129"/>
    </source>
</evidence>
<dbReference type="Proteomes" id="UP001500457">
    <property type="component" value="Unassembled WGS sequence"/>
</dbReference>
<organism evidence="4 5">
    <name type="scientific">Actinomycetospora straminea</name>
    <dbReference type="NCBI Taxonomy" id="663607"/>
    <lineage>
        <taxon>Bacteria</taxon>
        <taxon>Bacillati</taxon>
        <taxon>Actinomycetota</taxon>
        <taxon>Actinomycetes</taxon>
        <taxon>Pseudonocardiales</taxon>
        <taxon>Pseudonocardiaceae</taxon>
        <taxon>Actinomycetospora</taxon>
    </lineage>
</organism>
<gene>
    <name evidence="4" type="ORF">GCM10023203_36550</name>
</gene>
<dbReference type="InterPro" id="IPR008462">
    <property type="entry name" value="CsbD"/>
</dbReference>
<feature type="compositionally biased region" description="Basic and acidic residues" evidence="2">
    <location>
        <begin position="1"/>
        <end position="22"/>
    </location>
</feature>
<name>A0ABP9EUW3_9PSEU</name>
<sequence>MSTEKKTDNKIQEYKGKVKESVGKAVGNESLEAEGKKDQTAGSLKNAGEKVKDAFRD</sequence>
<dbReference type="SUPFAM" id="SSF69047">
    <property type="entry name" value="Hypothetical protein YjbJ"/>
    <property type="match status" value="1"/>
</dbReference>
<accession>A0ABP9EUW3</accession>
<dbReference type="RefSeq" id="WP_274200376.1">
    <property type="nucleotide sequence ID" value="NZ_BAABHQ010000010.1"/>
</dbReference>
<protein>
    <submittedName>
        <fullName evidence="4">CsbD family protein</fullName>
    </submittedName>
</protein>
<proteinExistence type="inferred from homology"/>
<reference evidence="5" key="1">
    <citation type="journal article" date="2019" name="Int. J. Syst. Evol. Microbiol.">
        <title>The Global Catalogue of Microorganisms (GCM) 10K type strain sequencing project: providing services to taxonomists for standard genome sequencing and annotation.</title>
        <authorList>
            <consortium name="The Broad Institute Genomics Platform"/>
            <consortium name="The Broad Institute Genome Sequencing Center for Infectious Disease"/>
            <person name="Wu L."/>
            <person name="Ma J."/>
        </authorList>
    </citation>
    <scope>NUCLEOTIDE SEQUENCE [LARGE SCALE GENOMIC DNA]</scope>
    <source>
        <strain evidence="5">JCM 17983</strain>
    </source>
</reference>
<evidence type="ECO:0000259" key="3">
    <source>
        <dbReference type="Pfam" id="PF05532"/>
    </source>
</evidence>
<comment type="caution">
    <text evidence="4">The sequence shown here is derived from an EMBL/GenBank/DDBJ whole genome shotgun (WGS) entry which is preliminary data.</text>
</comment>
<evidence type="ECO:0000313" key="4">
    <source>
        <dbReference type="EMBL" id="GAA4881774.1"/>
    </source>
</evidence>
<keyword evidence="5" id="KW-1185">Reference proteome</keyword>
<evidence type="ECO:0000256" key="2">
    <source>
        <dbReference type="SAM" id="MobiDB-lite"/>
    </source>
</evidence>
<feature type="region of interest" description="Disordered" evidence="2">
    <location>
        <begin position="1"/>
        <end position="57"/>
    </location>
</feature>
<dbReference type="EMBL" id="BAABHQ010000010">
    <property type="protein sequence ID" value="GAA4881774.1"/>
    <property type="molecule type" value="Genomic_DNA"/>
</dbReference>
<dbReference type="InterPro" id="IPR036629">
    <property type="entry name" value="YjbJ_sf"/>
</dbReference>
<comment type="similarity">
    <text evidence="1">Belongs to the UPF0337 (CsbD) family.</text>
</comment>
<feature type="domain" description="CsbD-like" evidence="3">
    <location>
        <begin position="6"/>
        <end position="57"/>
    </location>
</feature>